<dbReference type="AlphaFoldDB" id="F2JGT3"/>
<evidence type="ECO:0000256" key="1">
    <source>
        <dbReference type="SAM" id="Coils"/>
    </source>
</evidence>
<evidence type="ECO:0000313" key="3">
    <source>
        <dbReference type="EMBL" id="ADZ84175.1"/>
    </source>
</evidence>
<dbReference type="InterPro" id="IPR036425">
    <property type="entry name" value="MoaB/Mog-like_dom_sf"/>
</dbReference>
<keyword evidence="4" id="KW-1185">Reference proteome</keyword>
<dbReference type="EMBL" id="CP002582">
    <property type="protein sequence ID" value="ADZ84175.1"/>
    <property type="molecule type" value="Genomic_DNA"/>
</dbReference>
<dbReference type="SMART" id="SM00852">
    <property type="entry name" value="MoCF_biosynth"/>
    <property type="match status" value="1"/>
</dbReference>
<dbReference type="eggNOG" id="COG1058">
    <property type="taxonomic scope" value="Bacteria"/>
</dbReference>
<evidence type="ECO:0000259" key="2">
    <source>
        <dbReference type="SMART" id="SM00852"/>
    </source>
</evidence>
<dbReference type="STRING" id="642492.Clole_2469"/>
<dbReference type="Proteomes" id="UP000008467">
    <property type="component" value="Chromosome"/>
</dbReference>
<dbReference type="Pfam" id="PF18146">
    <property type="entry name" value="CinA_KH"/>
    <property type="match status" value="1"/>
</dbReference>
<gene>
    <name evidence="3" type="ordered locus">Clole_2469</name>
</gene>
<dbReference type="Pfam" id="PF00994">
    <property type="entry name" value="MoCF_biosynth"/>
    <property type="match status" value="1"/>
</dbReference>
<keyword evidence="1" id="KW-0175">Coiled coil</keyword>
<dbReference type="PANTHER" id="PTHR13939:SF0">
    <property type="entry name" value="NMN AMIDOHYDROLASE-LIKE PROTEIN YFAY"/>
    <property type="match status" value="1"/>
</dbReference>
<dbReference type="CDD" id="cd00885">
    <property type="entry name" value="cinA"/>
    <property type="match status" value="1"/>
</dbReference>
<accession>F2JGT3</accession>
<evidence type="ECO:0000313" key="4">
    <source>
        <dbReference type="Proteomes" id="UP000008467"/>
    </source>
</evidence>
<dbReference type="Gene3D" id="3.30.70.2860">
    <property type="match status" value="1"/>
</dbReference>
<dbReference type="KEGG" id="cle:Clole_2469"/>
<dbReference type="PANTHER" id="PTHR13939">
    <property type="entry name" value="NICOTINAMIDE-NUCLEOTIDE AMIDOHYDROLASE PNCC"/>
    <property type="match status" value="1"/>
</dbReference>
<organism evidence="3 4">
    <name type="scientific">Cellulosilyticum lentocellum (strain ATCC 49066 / DSM 5427 / NCIMB 11756 / RHM5)</name>
    <name type="common">Clostridium lentocellum</name>
    <dbReference type="NCBI Taxonomy" id="642492"/>
    <lineage>
        <taxon>Bacteria</taxon>
        <taxon>Bacillati</taxon>
        <taxon>Bacillota</taxon>
        <taxon>Clostridia</taxon>
        <taxon>Lachnospirales</taxon>
        <taxon>Cellulosilyticaceae</taxon>
        <taxon>Cellulosilyticum</taxon>
    </lineage>
</organism>
<dbReference type="InterPro" id="IPR041424">
    <property type="entry name" value="CinA_KH"/>
</dbReference>
<dbReference type="SUPFAM" id="SSF53218">
    <property type="entry name" value="Molybdenum cofactor biosynthesis proteins"/>
    <property type="match status" value="1"/>
</dbReference>
<proteinExistence type="predicted"/>
<reference evidence="3 4" key="1">
    <citation type="journal article" date="2011" name="J. Bacteriol.">
        <title>Complete genome sequence of the cellulose-degrading bacterium Cellulosilyticum lentocellum.</title>
        <authorList>
            <consortium name="US DOE Joint Genome Institute"/>
            <person name="Miller D.A."/>
            <person name="Suen G."/>
            <person name="Bruce D."/>
            <person name="Copeland A."/>
            <person name="Cheng J.F."/>
            <person name="Detter C."/>
            <person name="Goodwin L.A."/>
            <person name="Han C.S."/>
            <person name="Hauser L.J."/>
            <person name="Land M.L."/>
            <person name="Lapidus A."/>
            <person name="Lucas S."/>
            <person name="Meincke L."/>
            <person name="Pitluck S."/>
            <person name="Tapia R."/>
            <person name="Teshima H."/>
            <person name="Woyke T."/>
            <person name="Fox B.G."/>
            <person name="Angert E.R."/>
            <person name="Currie C.R."/>
        </authorList>
    </citation>
    <scope>NUCLEOTIDE SEQUENCE [LARGE SCALE GENOMIC DNA]</scope>
    <source>
        <strain evidence="4">ATCC 49066 / DSM 5427 / NCIMB 11756 / RHM5</strain>
    </source>
</reference>
<feature type="domain" description="MoaB/Mog" evidence="2">
    <location>
        <begin position="4"/>
        <end position="171"/>
    </location>
</feature>
<feature type="coiled-coil region" evidence="1">
    <location>
        <begin position="220"/>
        <end position="247"/>
    </location>
</feature>
<dbReference type="Gene3D" id="3.40.980.10">
    <property type="entry name" value="MoaB/Mog-like domain"/>
    <property type="match status" value="1"/>
</dbReference>
<sequence length="271" mass="30399">MNAEIIAVGDEVVKGYTINTNASYIAKQLQTIGIMPDYHTVVRDQAAAIKAAINTAIVRSKYIIVTGGLGPTKDDLTKEAVCEALGLPLCIRVNVLEEIKAYFKEMNQIMPSINEKQAAFPEEAYILKNNYGTAPGCIIEYNEAIIILLPGPPYEMQPMLENEVIPYLKQKRAFYNETLDIKLFGLGESEVATQLQGMLGEFEWGSIATYVGEYEIIVRINVQSGSLEKAKEQLQQKKKEVEERLGSFIIGYNKDRLEEIIVRFLLKNKKP</sequence>
<dbReference type="NCBIfam" id="TIGR00177">
    <property type="entry name" value="molyb_syn"/>
    <property type="match status" value="1"/>
</dbReference>
<dbReference type="RefSeq" id="WP_013657468.1">
    <property type="nucleotide sequence ID" value="NC_015275.1"/>
</dbReference>
<protein>
    <submittedName>
        <fullName evidence="3">Molybdopterin binding domain</fullName>
    </submittedName>
</protein>
<dbReference type="InterPro" id="IPR001453">
    <property type="entry name" value="MoaB/Mog_dom"/>
</dbReference>
<name>F2JGT3_CELLD</name>
<dbReference type="HOGENOM" id="CLU_030805_0_5_9"/>
<dbReference type="InterPro" id="IPR050101">
    <property type="entry name" value="CinA"/>
</dbReference>